<dbReference type="Pfam" id="PF22212">
    <property type="entry name" value="CPV_RdRP_pol_dom"/>
    <property type="match status" value="1"/>
</dbReference>
<keyword evidence="1" id="KW-1133">Transmembrane helix</keyword>
<dbReference type="Proteomes" id="UP000827092">
    <property type="component" value="Unassembled WGS sequence"/>
</dbReference>
<evidence type="ECO:0000313" key="3">
    <source>
        <dbReference type="Proteomes" id="UP000827092"/>
    </source>
</evidence>
<keyword evidence="1" id="KW-0472">Membrane</keyword>
<keyword evidence="3" id="KW-1185">Reference proteome</keyword>
<dbReference type="EMBL" id="JAFNEN010000849">
    <property type="protein sequence ID" value="KAG8176724.1"/>
    <property type="molecule type" value="Genomic_DNA"/>
</dbReference>
<comment type="caution">
    <text evidence="2">The sequence shown here is derived from an EMBL/GenBank/DDBJ whole genome shotgun (WGS) entry which is preliminary data.</text>
</comment>
<evidence type="ECO:0000313" key="2">
    <source>
        <dbReference type="EMBL" id="KAG8176724.1"/>
    </source>
</evidence>
<name>A0AAV6TZL5_9ARAC</name>
<feature type="transmembrane region" description="Helical" evidence="1">
    <location>
        <begin position="358"/>
        <end position="377"/>
    </location>
</feature>
<evidence type="ECO:0000256" key="1">
    <source>
        <dbReference type="SAM" id="Phobius"/>
    </source>
</evidence>
<accession>A0AAV6TZL5</accession>
<organism evidence="2 3">
    <name type="scientific">Oedothorax gibbosus</name>
    <dbReference type="NCBI Taxonomy" id="931172"/>
    <lineage>
        <taxon>Eukaryota</taxon>
        <taxon>Metazoa</taxon>
        <taxon>Ecdysozoa</taxon>
        <taxon>Arthropoda</taxon>
        <taxon>Chelicerata</taxon>
        <taxon>Arachnida</taxon>
        <taxon>Araneae</taxon>
        <taxon>Araneomorphae</taxon>
        <taxon>Entelegynae</taxon>
        <taxon>Araneoidea</taxon>
        <taxon>Linyphiidae</taxon>
        <taxon>Erigoninae</taxon>
        <taxon>Oedothorax</taxon>
    </lineage>
</organism>
<gene>
    <name evidence="2" type="ORF">JTE90_003355</name>
</gene>
<reference evidence="2 3" key="1">
    <citation type="journal article" date="2022" name="Nat. Ecol. Evol.">
        <title>A masculinizing supergene underlies an exaggerated male reproductive morph in a spider.</title>
        <authorList>
            <person name="Hendrickx F."/>
            <person name="De Corte Z."/>
            <person name="Sonet G."/>
            <person name="Van Belleghem S.M."/>
            <person name="Kostlbacher S."/>
            <person name="Vangestel C."/>
        </authorList>
    </citation>
    <scope>NUCLEOTIDE SEQUENCE [LARGE SCALE GENOMIC DNA]</scope>
    <source>
        <strain evidence="2">W744_W776</strain>
    </source>
</reference>
<dbReference type="AlphaFoldDB" id="A0AAV6TZL5"/>
<feature type="transmembrane region" description="Helical" evidence="1">
    <location>
        <begin position="277"/>
        <end position="296"/>
    </location>
</feature>
<dbReference type="Gene3D" id="3.90.1850.10">
    <property type="entry name" value="RNA-directed RNA polymerase lambda-3"/>
    <property type="match status" value="1"/>
</dbReference>
<proteinExistence type="predicted"/>
<sequence length="1245" mass="141161">MTVVAATKPRWCKRRENSSYFCEPVPTEVLESLPLPDNACAILSCKDCVVANATFIVKNQEELLHATTFLDRPTERQGNRTDYECFLSRDGRGDSIPIKCDCASNCTGSSEFCNNFKCDATASCECVTKKVLYELSHIASTPSVIYPTILSLPVCIFRKTPIRKTRRQLLEFENAIFSLNSLNLTFHDPVVTVPTSGKLIARASGKEVVFDVKEDFNVVLPLELLAFKDKLKLIFISTSGRAVYGEVLLEGKTICSSANCVFCRDFLRQVKCWPAHLAYMLYLSLVIMGSITIIFVSFAVKGALTLCSVGLFTVGITYRCIKASLRLFMLSGAVFGNSIRRKFQNFHDYLEVQNPRRAANVAIILFLGLIAMAADLLKSYEVRTITGHECSYTIAVTRQHNDTQELLNIQTSATTVDGIHLQVLGSYNQPQLHLNDKLVLRVGDYAEAYLSTASPPNRPTSGLVGQIQANLSYTKEFIFDRDMVNCEFFETQLRCTNKPDVLQSLYTSKEQALPLTRDLHLMTVDKGKLVSKILSTAPVRVQMHFSNYKVSVQTVDVCPKISDTDITTKGCYAYSKNELNESASPLITLPPCVNTKAIPLVISHCLCLPPVGHDCTFPRFKDGATYSSIHGITKISDLLETTLLTHPYILGDDTVHADHMNSFQRMFNQFADHDNCYTTTFRNLIPSTKPEEFLNLTCPDFPNSLITPPCYQDPRNFSVKQGFKEILKYNDIDRTQFVRIDMTPGKKTIEGKQRYLHNFTIQDFSNYAIRLKIGELETDEDGYSTIHLHNDAPPTAKFIKWTLDRVNTQSREPISRLWTDIFRPYASSESHTCQEKNTPSDVTNTEIKTNSTMFSHCSPGIQMLTKVMNYYPYFPFREKRNVIWVKMNGPSVSSYLPVFMLLCHIFDVQYSAGLPRWAIYTALNWNIALINSGFWIDNLLKDKSFGDELGLWLNANLIKDITLIKPQSYGMKPIQKVHPEVNYDTIPESKFPEVNKIISIIISKLRKISNPLCLLYLLNDVIALNNCPLYLITDIYAEQERSARMIHDNGTYNNYVVTQEIVKGDYTIPYRYRCTSFTAEFEEHLQEIVTKGVKDMIDAQKFKNLTYDYMELLTSKSQGDRVIANEANVSTTSRFLAMLLNHDWLTSQSKFLDEIKKPTISSNRSQLYRRTRMVAAVNNAKQYFFMIIRLVIEATGKHDKTYGLGKQTGGFKDVASLMENSSSEYTMNFNGDIAGFDSSWQQLFL</sequence>
<protein>
    <submittedName>
        <fullName evidence="2">Uncharacterized protein</fullName>
    </submittedName>
</protein>
<keyword evidence="1" id="KW-0812">Transmembrane</keyword>